<dbReference type="AlphaFoldDB" id="A0A8S0SAE4"/>
<proteinExistence type="predicted"/>
<accession>A0A8S0SAE4</accession>
<dbReference type="Proteomes" id="UP000594638">
    <property type="component" value="Unassembled WGS sequence"/>
</dbReference>
<organism evidence="1 2">
    <name type="scientific">Olea europaea subsp. europaea</name>
    <dbReference type="NCBI Taxonomy" id="158383"/>
    <lineage>
        <taxon>Eukaryota</taxon>
        <taxon>Viridiplantae</taxon>
        <taxon>Streptophyta</taxon>
        <taxon>Embryophyta</taxon>
        <taxon>Tracheophyta</taxon>
        <taxon>Spermatophyta</taxon>
        <taxon>Magnoliopsida</taxon>
        <taxon>eudicotyledons</taxon>
        <taxon>Gunneridae</taxon>
        <taxon>Pentapetalae</taxon>
        <taxon>asterids</taxon>
        <taxon>lamiids</taxon>
        <taxon>Lamiales</taxon>
        <taxon>Oleaceae</taxon>
        <taxon>Oleeae</taxon>
        <taxon>Olea</taxon>
    </lineage>
</organism>
<gene>
    <name evidence="1" type="ORF">OLEA9_A081026</name>
</gene>
<name>A0A8S0SAE4_OLEEU</name>
<comment type="caution">
    <text evidence="1">The sequence shown here is derived from an EMBL/GenBank/DDBJ whole genome shotgun (WGS) entry which is preliminary data.</text>
</comment>
<protein>
    <submittedName>
        <fullName evidence="1">Uncharacterized protein</fullName>
    </submittedName>
</protein>
<reference evidence="1 2" key="1">
    <citation type="submission" date="2019-12" db="EMBL/GenBank/DDBJ databases">
        <authorList>
            <person name="Alioto T."/>
            <person name="Alioto T."/>
            <person name="Gomez Garrido J."/>
        </authorList>
    </citation>
    <scope>NUCLEOTIDE SEQUENCE [LARGE SCALE GENOMIC DNA]</scope>
</reference>
<keyword evidence="2" id="KW-1185">Reference proteome</keyword>
<sequence>MFFNSANLLYGEVALVDDIKKAIYLPIHHLSRPFVKPLPLVPKKKKKDEVTKTTVSFHRALRNRASINMIKGPSFGTIAIPRAGQVNIPMRSNFYYI</sequence>
<evidence type="ECO:0000313" key="1">
    <source>
        <dbReference type="EMBL" id="CAA2988970.1"/>
    </source>
</evidence>
<dbReference type="Gramene" id="OE9A081026T1">
    <property type="protein sequence ID" value="OE9A081026C1"/>
    <property type="gene ID" value="OE9A081026"/>
</dbReference>
<dbReference type="EMBL" id="CACTIH010004041">
    <property type="protein sequence ID" value="CAA2988970.1"/>
    <property type="molecule type" value="Genomic_DNA"/>
</dbReference>
<evidence type="ECO:0000313" key="2">
    <source>
        <dbReference type="Proteomes" id="UP000594638"/>
    </source>
</evidence>